<dbReference type="PROSITE" id="PS51898">
    <property type="entry name" value="TYR_RECOMBINASE"/>
    <property type="match status" value="1"/>
</dbReference>
<dbReference type="InterPro" id="IPR038488">
    <property type="entry name" value="Integrase_DNA-bd_sf"/>
</dbReference>
<dbReference type="STRING" id="988801.SAMN05216522_11319"/>
<dbReference type="AlphaFoldDB" id="A0A1H9M019"/>
<dbReference type="GO" id="GO:0003677">
    <property type="term" value="F:DNA binding"/>
    <property type="evidence" value="ECO:0007669"/>
    <property type="project" value="UniProtKB-UniRule"/>
</dbReference>
<dbReference type="PROSITE" id="PS51900">
    <property type="entry name" value="CB"/>
    <property type="match status" value="1"/>
</dbReference>
<evidence type="ECO:0000313" key="9">
    <source>
        <dbReference type="Proteomes" id="UP000242515"/>
    </source>
</evidence>
<dbReference type="Proteomes" id="UP000242515">
    <property type="component" value="Unassembled WGS sequence"/>
</dbReference>
<dbReference type="InterPro" id="IPR025166">
    <property type="entry name" value="Integrase_DNA_bind_dom"/>
</dbReference>
<dbReference type="InterPro" id="IPR050808">
    <property type="entry name" value="Phage_Integrase"/>
</dbReference>
<dbReference type="RefSeq" id="WP_092677829.1">
    <property type="nucleotide sequence ID" value="NZ_FOGC01000013.1"/>
</dbReference>
<keyword evidence="2" id="KW-0229">DNA integration</keyword>
<dbReference type="SUPFAM" id="SSF56349">
    <property type="entry name" value="DNA breaking-rejoining enzymes"/>
    <property type="match status" value="1"/>
</dbReference>
<dbReference type="Gene3D" id="1.10.150.130">
    <property type="match status" value="1"/>
</dbReference>
<dbReference type="PANTHER" id="PTHR30629:SF2">
    <property type="entry name" value="PROPHAGE INTEGRASE INTS-RELATED"/>
    <property type="match status" value="1"/>
</dbReference>
<dbReference type="InterPro" id="IPR002104">
    <property type="entry name" value="Integrase_catalytic"/>
</dbReference>
<dbReference type="Pfam" id="PF13356">
    <property type="entry name" value="Arm-DNA-bind_3"/>
    <property type="match status" value="1"/>
</dbReference>
<dbReference type="CDD" id="cd00801">
    <property type="entry name" value="INT_P4_C"/>
    <property type="match status" value="1"/>
</dbReference>
<dbReference type="GO" id="GO:0015074">
    <property type="term" value="P:DNA integration"/>
    <property type="evidence" value="ECO:0007669"/>
    <property type="project" value="UniProtKB-KW"/>
</dbReference>
<comment type="similarity">
    <text evidence="1">Belongs to the 'phage' integrase family.</text>
</comment>
<keyword evidence="4" id="KW-0233">DNA recombination</keyword>
<evidence type="ECO:0000259" key="6">
    <source>
        <dbReference type="PROSITE" id="PS51898"/>
    </source>
</evidence>
<dbReference type="InterPro" id="IPR044068">
    <property type="entry name" value="CB"/>
</dbReference>
<feature type="domain" description="Core-binding (CB)" evidence="7">
    <location>
        <begin position="95"/>
        <end position="176"/>
    </location>
</feature>
<dbReference type="InterPro" id="IPR013762">
    <property type="entry name" value="Integrase-like_cat_sf"/>
</dbReference>
<accession>A0A1H9M019</accession>
<feature type="domain" description="Tyr recombinase" evidence="6">
    <location>
        <begin position="200"/>
        <end position="377"/>
    </location>
</feature>
<evidence type="ECO:0000256" key="2">
    <source>
        <dbReference type="ARBA" id="ARBA00022908"/>
    </source>
</evidence>
<reference evidence="9" key="1">
    <citation type="submission" date="2016-10" db="EMBL/GenBank/DDBJ databases">
        <authorList>
            <person name="Varghese N."/>
            <person name="Submissions S."/>
        </authorList>
    </citation>
    <scope>NUCLEOTIDE SEQUENCE [LARGE SCALE GENOMIC DNA]</scope>
    <source>
        <strain evidence="9">8N4</strain>
    </source>
</reference>
<sequence length="392" mass="44830">MAISDVKLRKLLGKPYTGPAELTDAEGLGARVSPKGVITFQYRYRWKGSAQRISIGRYPSISLQQARNIVAEFRELYFAGVDPKTSLHKEEVKSVTLKDCLIYWNDNYVTASLRPKTQQLYESTVIKIMDGAFPSTPIDQITTRQWVDFFTKEEKANPRRARQVLSQLRSAISWCIRRQYVDSCAIMNIMPKDFGVASAVGDRVLTYTELAKVWIGIERSRAATSNKLLHQMLILWGARISELRLAVKGDFNLEDGVWTVPAANSKMGNTIRRPIFPQIEPLLEKALTTYKENLFPGDDLSKPITISAANRFIGRVRDSIDIDNWRTHDFRRTIATRLSEEGVMPHVIEKMLGHELGGVMAVYNKHDWIEDQRKAYELHAERLFEHIKKLSD</sequence>
<evidence type="ECO:0000256" key="5">
    <source>
        <dbReference type="PROSITE-ProRule" id="PRU01248"/>
    </source>
</evidence>
<dbReference type="Gene3D" id="1.10.443.10">
    <property type="entry name" value="Intergrase catalytic core"/>
    <property type="match status" value="1"/>
</dbReference>
<dbReference type="OrthoDB" id="5589990at2"/>
<organism evidence="8 9">
    <name type="scientific">Rosenbergiella nectarea</name>
    <dbReference type="NCBI Taxonomy" id="988801"/>
    <lineage>
        <taxon>Bacteria</taxon>
        <taxon>Pseudomonadati</taxon>
        <taxon>Pseudomonadota</taxon>
        <taxon>Gammaproteobacteria</taxon>
        <taxon>Enterobacterales</taxon>
        <taxon>Erwiniaceae</taxon>
        <taxon>Rosenbergiella</taxon>
    </lineage>
</organism>
<evidence type="ECO:0000256" key="3">
    <source>
        <dbReference type="ARBA" id="ARBA00023125"/>
    </source>
</evidence>
<dbReference type="EMBL" id="FOGC01000013">
    <property type="protein sequence ID" value="SER17021.1"/>
    <property type="molecule type" value="Genomic_DNA"/>
</dbReference>
<dbReference type="InterPro" id="IPR010998">
    <property type="entry name" value="Integrase_recombinase_N"/>
</dbReference>
<evidence type="ECO:0000259" key="7">
    <source>
        <dbReference type="PROSITE" id="PS51900"/>
    </source>
</evidence>
<dbReference type="GO" id="GO:0006310">
    <property type="term" value="P:DNA recombination"/>
    <property type="evidence" value="ECO:0007669"/>
    <property type="project" value="UniProtKB-KW"/>
</dbReference>
<proteinExistence type="inferred from homology"/>
<dbReference type="Gene3D" id="3.30.160.390">
    <property type="entry name" value="Integrase, DNA-binding domain"/>
    <property type="match status" value="1"/>
</dbReference>
<dbReference type="InterPro" id="IPR011010">
    <property type="entry name" value="DNA_brk_join_enz"/>
</dbReference>
<keyword evidence="9" id="KW-1185">Reference proteome</keyword>
<evidence type="ECO:0000256" key="4">
    <source>
        <dbReference type="ARBA" id="ARBA00023172"/>
    </source>
</evidence>
<dbReference type="PANTHER" id="PTHR30629">
    <property type="entry name" value="PROPHAGE INTEGRASE"/>
    <property type="match status" value="1"/>
</dbReference>
<evidence type="ECO:0000256" key="1">
    <source>
        <dbReference type="ARBA" id="ARBA00008857"/>
    </source>
</evidence>
<name>A0A1H9M019_9GAMM</name>
<evidence type="ECO:0000313" key="8">
    <source>
        <dbReference type="EMBL" id="SER17021.1"/>
    </source>
</evidence>
<dbReference type="Pfam" id="PF00589">
    <property type="entry name" value="Phage_integrase"/>
    <property type="match status" value="1"/>
</dbReference>
<keyword evidence="3 5" id="KW-0238">DNA-binding</keyword>
<protein>
    <submittedName>
        <fullName evidence="8">Integrase</fullName>
    </submittedName>
</protein>
<gene>
    <name evidence="8" type="ORF">SAMN05216522_11319</name>
</gene>